<keyword evidence="8" id="KW-1185">Reference proteome</keyword>
<keyword evidence="3 6" id="KW-0812">Transmembrane</keyword>
<feature type="transmembrane region" description="Helical" evidence="6">
    <location>
        <begin position="416"/>
        <end position="436"/>
    </location>
</feature>
<dbReference type="RefSeq" id="WP_068110551.1">
    <property type="nucleotide sequence ID" value="NZ_CP015079.1"/>
</dbReference>
<accession>A0A1A9GN76</accession>
<dbReference type="STRING" id="1300347.I601_2696"/>
<evidence type="ECO:0000313" key="7">
    <source>
        <dbReference type="EMBL" id="ANH39112.1"/>
    </source>
</evidence>
<dbReference type="PIRSF" id="PIRSF006060">
    <property type="entry name" value="AA_transporter"/>
    <property type="match status" value="1"/>
</dbReference>
<feature type="transmembrane region" description="Helical" evidence="6">
    <location>
        <begin position="172"/>
        <end position="192"/>
    </location>
</feature>
<protein>
    <submittedName>
        <fullName evidence="7">Putative amino acid permease YhdG</fullName>
    </submittedName>
</protein>
<dbReference type="PATRIC" id="fig|1300347.3.peg.2690"/>
<evidence type="ECO:0000256" key="4">
    <source>
        <dbReference type="ARBA" id="ARBA00022989"/>
    </source>
</evidence>
<feature type="transmembrane region" description="Helical" evidence="6">
    <location>
        <begin position="351"/>
        <end position="372"/>
    </location>
</feature>
<reference evidence="7 8" key="1">
    <citation type="submission" date="2016-03" db="EMBL/GenBank/DDBJ databases">
        <title>Complete genome sequence of a soil Actinobacterium, Nocardioides dokdonensis FR1436.</title>
        <authorList>
            <person name="Kwon S.-K."/>
            <person name="Kim K."/>
            <person name="Kim J.F."/>
        </authorList>
    </citation>
    <scope>NUCLEOTIDE SEQUENCE [LARGE SCALE GENOMIC DNA]</scope>
    <source>
        <strain evidence="7 8">FR1436</strain>
    </source>
</reference>
<evidence type="ECO:0000256" key="1">
    <source>
        <dbReference type="ARBA" id="ARBA00004651"/>
    </source>
</evidence>
<dbReference type="InterPro" id="IPR002293">
    <property type="entry name" value="AA/rel_permease1"/>
</dbReference>
<feature type="transmembrane region" description="Helical" evidence="6">
    <location>
        <begin position="142"/>
        <end position="160"/>
    </location>
</feature>
<dbReference type="Pfam" id="PF13520">
    <property type="entry name" value="AA_permease_2"/>
    <property type="match status" value="1"/>
</dbReference>
<dbReference type="KEGG" id="ndk:I601_2696"/>
<feature type="transmembrane region" description="Helical" evidence="6">
    <location>
        <begin position="56"/>
        <end position="77"/>
    </location>
</feature>
<dbReference type="Gene3D" id="1.20.1740.10">
    <property type="entry name" value="Amino acid/polyamine transporter I"/>
    <property type="match status" value="1"/>
</dbReference>
<gene>
    <name evidence="7" type="primary">yhdG_3</name>
    <name evidence="7" type="ORF">I601_2696</name>
</gene>
<dbReference type="GO" id="GO:0005886">
    <property type="term" value="C:plasma membrane"/>
    <property type="evidence" value="ECO:0007669"/>
    <property type="project" value="UniProtKB-SubCell"/>
</dbReference>
<keyword evidence="2" id="KW-1003">Cell membrane</keyword>
<dbReference type="EMBL" id="CP015079">
    <property type="protein sequence ID" value="ANH39112.1"/>
    <property type="molecule type" value="Genomic_DNA"/>
</dbReference>
<evidence type="ECO:0000256" key="2">
    <source>
        <dbReference type="ARBA" id="ARBA00022475"/>
    </source>
</evidence>
<dbReference type="OrthoDB" id="4568421at2"/>
<evidence type="ECO:0000256" key="6">
    <source>
        <dbReference type="SAM" id="Phobius"/>
    </source>
</evidence>
<proteinExistence type="predicted"/>
<dbReference type="GO" id="GO:0022857">
    <property type="term" value="F:transmembrane transporter activity"/>
    <property type="evidence" value="ECO:0007669"/>
    <property type="project" value="InterPro"/>
</dbReference>
<feature type="transmembrane region" description="Helical" evidence="6">
    <location>
        <begin position="212"/>
        <end position="230"/>
    </location>
</feature>
<feature type="transmembrane region" description="Helical" evidence="6">
    <location>
        <begin position="26"/>
        <end position="44"/>
    </location>
</feature>
<dbReference type="PANTHER" id="PTHR42770">
    <property type="entry name" value="AMINO ACID TRANSPORTER-RELATED"/>
    <property type="match status" value="1"/>
</dbReference>
<evidence type="ECO:0000313" key="8">
    <source>
        <dbReference type="Proteomes" id="UP000077868"/>
    </source>
</evidence>
<evidence type="ECO:0000256" key="3">
    <source>
        <dbReference type="ARBA" id="ARBA00022692"/>
    </source>
</evidence>
<dbReference type="PANTHER" id="PTHR42770:SF11">
    <property type="entry name" value="INNER MEMBRANE TRANSPORT PROTEIN YBAT"/>
    <property type="match status" value="1"/>
</dbReference>
<feature type="transmembrane region" description="Helical" evidence="6">
    <location>
        <begin position="250"/>
        <end position="273"/>
    </location>
</feature>
<feature type="transmembrane region" description="Helical" evidence="6">
    <location>
        <begin position="98"/>
        <end position="122"/>
    </location>
</feature>
<keyword evidence="5 6" id="KW-0472">Membrane</keyword>
<dbReference type="Proteomes" id="UP000077868">
    <property type="component" value="Chromosome"/>
</dbReference>
<dbReference type="AlphaFoldDB" id="A0A1A9GN76"/>
<dbReference type="InterPro" id="IPR050367">
    <property type="entry name" value="APC_superfamily"/>
</dbReference>
<evidence type="ECO:0000256" key="5">
    <source>
        <dbReference type="ARBA" id="ARBA00023136"/>
    </source>
</evidence>
<keyword evidence="4 6" id="KW-1133">Transmembrane helix</keyword>
<feature type="transmembrane region" description="Helical" evidence="6">
    <location>
        <begin position="305"/>
        <end position="330"/>
    </location>
</feature>
<name>A0A1A9GN76_9ACTN</name>
<comment type="subcellular location">
    <subcellularLocation>
        <location evidence="1">Cell membrane</location>
        <topology evidence="1">Multi-pass membrane protein</topology>
    </subcellularLocation>
</comment>
<feature type="transmembrane region" description="Helical" evidence="6">
    <location>
        <begin position="378"/>
        <end position="404"/>
    </location>
</feature>
<sequence length="485" mass="50965">MGTQTATEQVGSSDQGGLKRVIGPRLLLFFIIGDIIGAGVFAITGDVAGEVGGVAWVPFLVAFSVAALTAMSYLELVTKHPQAAGAALFVHKAFGVHFLTFIVAFAVVCSGITSASTSSGLVASNLLLGLDGLVGGVPTGDTATLLVALGFMVLLALVNLRGVGESVKFNVVLTSVVVLALGVIIAIGFWAMASDGDVGRIVVFESSGDKNVFVAITIATTVAFFAMVGFEDSVNMVEEVEDPGRTFPRVMLTGLGICAVIYVLVAITVVVVIPPGDIADPVNPEAGILLDVVRVGAPGLPIDDIFPFLTVFAVANTALINMLMASRLIYGMAKQDVLPRSLSAVLPGRRSPWAAIVFTTLMALGLITFVRLRSDSDIVVALAGTTGLLLLAVFTVVNIACLVLRRDTRTEPVFRAPGWVPYAGAVTAAFLVGPWARNDDDYIQYSIAGYLLLIGVALWLLSWLTNRGVRAKKTGFRDIDHLEEQ</sequence>
<organism evidence="7 8">
    <name type="scientific">Nocardioides dokdonensis FR1436</name>
    <dbReference type="NCBI Taxonomy" id="1300347"/>
    <lineage>
        <taxon>Bacteria</taxon>
        <taxon>Bacillati</taxon>
        <taxon>Actinomycetota</taxon>
        <taxon>Actinomycetes</taxon>
        <taxon>Propionibacteriales</taxon>
        <taxon>Nocardioidaceae</taxon>
        <taxon>Nocardioides</taxon>
    </lineage>
</organism>
<feature type="transmembrane region" description="Helical" evidence="6">
    <location>
        <begin position="442"/>
        <end position="464"/>
    </location>
</feature>